<name>A0ABS2ZCC6_9BACL</name>
<gene>
    <name evidence="1" type="ORF">JYA64_03720</name>
</gene>
<accession>A0ABS2ZCC6</accession>
<organism evidence="1 2">
    <name type="scientific">Fictibacillus barbaricus</name>
    <dbReference type="NCBI Taxonomy" id="182136"/>
    <lineage>
        <taxon>Bacteria</taxon>
        <taxon>Bacillati</taxon>
        <taxon>Bacillota</taxon>
        <taxon>Bacilli</taxon>
        <taxon>Bacillales</taxon>
        <taxon>Fictibacillaceae</taxon>
        <taxon>Fictibacillus</taxon>
    </lineage>
</organism>
<sequence length="70" mass="7981">MFWLFIFGPLAAVLLLFALVQWKTKQRYKRYNQEYEAEQYLSDNNKINNAAAWTNSQQNHHSGGSGSGGA</sequence>
<dbReference type="Proteomes" id="UP001319060">
    <property type="component" value="Unassembled WGS sequence"/>
</dbReference>
<dbReference type="EMBL" id="JAFHKS010000041">
    <property type="protein sequence ID" value="MBN3544400.1"/>
    <property type="molecule type" value="Genomic_DNA"/>
</dbReference>
<dbReference type="RefSeq" id="WP_188404038.1">
    <property type="nucleotide sequence ID" value="NZ_BMCE01000003.1"/>
</dbReference>
<keyword evidence="2" id="KW-1185">Reference proteome</keyword>
<protein>
    <submittedName>
        <fullName evidence="1">Uncharacterized protein</fullName>
    </submittedName>
</protein>
<reference evidence="1 2" key="1">
    <citation type="submission" date="2021-01" db="EMBL/GenBank/DDBJ databases">
        <title>Genome Sequencing of Type Strains.</title>
        <authorList>
            <person name="Lemaire J.F."/>
            <person name="Inderbitzin P."/>
            <person name="Collins S.B."/>
            <person name="Wespe N."/>
            <person name="Knight-Connoni V."/>
        </authorList>
    </citation>
    <scope>NUCLEOTIDE SEQUENCE [LARGE SCALE GENOMIC DNA]</scope>
    <source>
        <strain evidence="1 2">DSM 14730</strain>
    </source>
</reference>
<evidence type="ECO:0000313" key="2">
    <source>
        <dbReference type="Proteomes" id="UP001319060"/>
    </source>
</evidence>
<evidence type="ECO:0000313" key="1">
    <source>
        <dbReference type="EMBL" id="MBN3544400.1"/>
    </source>
</evidence>
<comment type="caution">
    <text evidence="1">The sequence shown here is derived from an EMBL/GenBank/DDBJ whole genome shotgun (WGS) entry which is preliminary data.</text>
</comment>
<proteinExistence type="predicted"/>